<keyword evidence="1" id="KW-0732">Signal</keyword>
<dbReference type="Proteomes" id="UP001497457">
    <property type="component" value="Chromosome 22rd"/>
</dbReference>
<organism evidence="3 4">
    <name type="scientific">Urochloa decumbens</name>
    <dbReference type="NCBI Taxonomy" id="240449"/>
    <lineage>
        <taxon>Eukaryota</taxon>
        <taxon>Viridiplantae</taxon>
        <taxon>Streptophyta</taxon>
        <taxon>Embryophyta</taxon>
        <taxon>Tracheophyta</taxon>
        <taxon>Spermatophyta</taxon>
        <taxon>Magnoliopsida</taxon>
        <taxon>Liliopsida</taxon>
        <taxon>Poales</taxon>
        <taxon>Poaceae</taxon>
        <taxon>PACMAD clade</taxon>
        <taxon>Panicoideae</taxon>
        <taxon>Panicodae</taxon>
        <taxon>Paniceae</taxon>
        <taxon>Melinidinae</taxon>
        <taxon>Urochloa</taxon>
    </lineage>
</organism>
<keyword evidence="4" id="KW-1185">Reference proteome</keyword>
<evidence type="ECO:0000313" key="4">
    <source>
        <dbReference type="Proteomes" id="UP001497457"/>
    </source>
</evidence>
<evidence type="ECO:0000313" key="3">
    <source>
        <dbReference type="EMBL" id="CAM0146045.1"/>
    </source>
</evidence>
<dbReference type="Proteomes" id="UP001497457">
    <property type="component" value="Unassembled WGS sequence"/>
</dbReference>
<accession>A0ABC9GUI0</accession>
<gene>
    <name evidence="3" type="ORF">URODEC1_LOCUS119680</name>
    <name evidence="2" type="ORF">URODEC1_LOCUS57776</name>
</gene>
<dbReference type="EMBL" id="CAXIPR030000463">
    <property type="protein sequence ID" value="CAM0146045.1"/>
    <property type="molecule type" value="Genomic_DNA"/>
</dbReference>
<feature type="signal peptide" evidence="1">
    <location>
        <begin position="1"/>
        <end position="26"/>
    </location>
</feature>
<feature type="chain" id="PRO_5044722071" evidence="1">
    <location>
        <begin position="27"/>
        <end position="128"/>
    </location>
</feature>
<name>A0ABC9GUI0_9POAL</name>
<reference evidence="3 4" key="1">
    <citation type="submission" date="2024-10" db="EMBL/GenBank/DDBJ databases">
        <authorList>
            <person name="Ryan C."/>
        </authorList>
    </citation>
    <scope>NUCLEOTIDE SEQUENCE [LARGE SCALE GENOMIC DNA]</scope>
</reference>
<evidence type="ECO:0000313" key="2">
    <source>
        <dbReference type="EMBL" id="CAL4985057.1"/>
    </source>
</evidence>
<dbReference type="AlphaFoldDB" id="A0ABC9GUI0"/>
<protein>
    <submittedName>
        <fullName evidence="3">Uncharacterized protein</fullName>
    </submittedName>
</protein>
<evidence type="ECO:0000256" key="1">
    <source>
        <dbReference type="SAM" id="SignalP"/>
    </source>
</evidence>
<proteinExistence type="predicted"/>
<sequence>MATKSSAAALLFVVTLLLFTAASAQAQAPPEPAMAPPDEDPTCPGSRIDQLIQDALRGREPSSETLEIIKDQQTYLLFVCICSRIVGATGIDITRVKPGAIDTLVKDVVTLLGRQVARGAYFCSPERS</sequence>
<dbReference type="EMBL" id="OZ075132">
    <property type="protein sequence ID" value="CAL4985057.1"/>
    <property type="molecule type" value="Genomic_DNA"/>
</dbReference>